<protein>
    <recommendedName>
        <fullName evidence="1">Stress-response A/B barrel domain-containing protein</fullName>
    </recommendedName>
</protein>
<dbReference type="PROSITE" id="PS51502">
    <property type="entry name" value="S_R_A_B_BARREL"/>
    <property type="match status" value="1"/>
</dbReference>
<dbReference type="EMBL" id="BMLM01000001">
    <property type="protein sequence ID" value="GGN77263.1"/>
    <property type="molecule type" value="Genomic_DNA"/>
</dbReference>
<organism evidence="2 3">
    <name type="scientific">Agrococcus terreus</name>
    <dbReference type="NCBI Taxonomy" id="574649"/>
    <lineage>
        <taxon>Bacteria</taxon>
        <taxon>Bacillati</taxon>
        <taxon>Actinomycetota</taxon>
        <taxon>Actinomycetes</taxon>
        <taxon>Micrococcales</taxon>
        <taxon>Microbacteriaceae</taxon>
        <taxon>Agrococcus</taxon>
    </lineage>
</organism>
<feature type="domain" description="Stress-response A/B barrel" evidence="1">
    <location>
        <begin position="3"/>
        <end position="95"/>
    </location>
</feature>
<dbReference type="RefSeq" id="WP_188714997.1">
    <property type="nucleotide sequence ID" value="NZ_BAABBD010000001.1"/>
</dbReference>
<reference evidence="3" key="1">
    <citation type="journal article" date="2019" name="Int. J. Syst. Evol. Microbiol.">
        <title>The Global Catalogue of Microorganisms (GCM) 10K type strain sequencing project: providing services to taxonomists for standard genome sequencing and annotation.</title>
        <authorList>
            <consortium name="The Broad Institute Genomics Platform"/>
            <consortium name="The Broad Institute Genome Sequencing Center for Infectious Disease"/>
            <person name="Wu L."/>
            <person name="Ma J."/>
        </authorList>
    </citation>
    <scope>NUCLEOTIDE SEQUENCE [LARGE SCALE GENOMIC DNA]</scope>
    <source>
        <strain evidence="3">CGMCC 1.6960</strain>
    </source>
</reference>
<evidence type="ECO:0000313" key="2">
    <source>
        <dbReference type="EMBL" id="GGN77263.1"/>
    </source>
</evidence>
<dbReference type="Pfam" id="PF07876">
    <property type="entry name" value="Dabb"/>
    <property type="match status" value="1"/>
</dbReference>
<dbReference type="InterPro" id="IPR011008">
    <property type="entry name" value="Dimeric_a/b-barrel"/>
</dbReference>
<proteinExistence type="predicted"/>
<dbReference type="InterPro" id="IPR013097">
    <property type="entry name" value="Dabb"/>
</dbReference>
<dbReference type="SUPFAM" id="SSF54909">
    <property type="entry name" value="Dimeric alpha+beta barrel"/>
    <property type="match status" value="1"/>
</dbReference>
<evidence type="ECO:0000313" key="3">
    <source>
        <dbReference type="Proteomes" id="UP000626982"/>
    </source>
</evidence>
<accession>A0ABQ2K9Z5</accession>
<dbReference type="Proteomes" id="UP000626982">
    <property type="component" value="Unassembled WGS sequence"/>
</dbReference>
<dbReference type="Gene3D" id="3.30.70.100">
    <property type="match status" value="1"/>
</dbReference>
<name>A0ABQ2K9Z5_9MICO</name>
<dbReference type="SMART" id="SM00886">
    <property type="entry name" value="Dabb"/>
    <property type="match status" value="1"/>
</dbReference>
<gene>
    <name evidence="2" type="ORF">GCM10010968_01570</name>
</gene>
<sequence length="99" mass="11280">MTITHTVAFRLVHEAGSDAEAAFLADGHAALTSIEHVRDFVVSRQVSPKSDLTWHFSMRFDDEDAYREYDAHPTHRAFVAERWMPEVAAFQELDLVAHP</sequence>
<evidence type="ECO:0000259" key="1">
    <source>
        <dbReference type="PROSITE" id="PS51502"/>
    </source>
</evidence>
<comment type="caution">
    <text evidence="2">The sequence shown here is derived from an EMBL/GenBank/DDBJ whole genome shotgun (WGS) entry which is preliminary data.</text>
</comment>
<keyword evidence="3" id="KW-1185">Reference proteome</keyword>